<protein>
    <recommendedName>
        <fullName evidence="2">Type-4 uracil-DNA glycosylase</fullName>
    </recommendedName>
</protein>
<dbReference type="SMART" id="SM00986">
    <property type="entry name" value="UDG"/>
    <property type="match status" value="1"/>
</dbReference>
<keyword evidence="9" id="KW-0234">DNA repair</keyword>
<dbReference type="Pfam" id="PF13566">
    <property type="entry name" value="DUF4130"/>
    <property type="match status" value="1"/>
</dbReference>
<comment type="caution">
    <text evidence="11">The sequence shown here is derived from an EMBL/GenBank/DDBJ whole genome shotgun (WGS) entry which is preliminary data.</text>
</comment>
<dbReference type="SUPFAM" id="SSF52141">
    <property type="entry name" value="Uracil-DNA glycosylase-like"/>
    <property type="match status" value="1"/>
</dbReference>
<keyword evidence="6" id="KW-0378">Hydrolase</keyword>
<evidence type="ECO:0000256" key="1">
    <source>
        <dbReference type="ARBA" id="ARBA00006521"/>
    </source>
</evidence>
<comment type="similarity">
    <text evidence="1">Belongs to the uracil-DNA glycosylase (UDG) superfamily. Type 4 (UDGa) family.</text>
</comment>
<dbReference type="InterPro" id="IPR025404">
    <property type="entry name" value="DUF4130"/>
</dbReference>
<evidence type="ECO:0000256" key="7">
    <source>
        <dbReference type="ARBA" id="ARBA00023004"/>
    </source>
</evidence>
<dbReference type="InterPro" id="IPR051536">
    <property type="entry name" value="UDG_Type-4/5"/>
</dbReference>
<evidence type="ECO:0000259" key="10">
    <source>
        <dbReference type="SMART" id="SM00986"/>
    </source>
</evidence>
<evidence type="ECO:0000256" key="3">
    <source>
        <dbReference type="ARBA" id="ARBA00022485"/>
    </source>
</evidence>
<evidence type="ECO:0000256" key="8">
    <source>
        <dbReference type="ARBA" id="ARBA00023014"/>
    </source>
</evidence>
<organism evidence="11 12">
    <name type="scientific">Rhodovarius crocodyli</name>
    <dbReference type="NCBI Taxonomy" id="1979269"/>
    <lineage>
        <taxon>Bacteria</taxon>
        <taxon>Pseudomonadati</taxon>
        <taxon>Pseudomonadota</taxon>
        <taxon>Alphaproteobacteria</taxon>
        <taxon>Acetobacterales</taxon>
        <taxon>Roseomonadaceae</taxon>
        <taxon>Rhodovarius</taxon>
    </lineage>
</organism>
<keyword evidence="5" id="KW-0227">DNA damage</keyword>
<name>A0A437M1A0_9PROT</name>
<evidence type="ECO:0000313" key="12">
    <source>
        <dbReference type="Proteomes" id="UP000282957"/>
    </source>
</evidence>
<keyword evidence="12" id="KW-1185">Reference proteome</keyword>
<keyword evidence="4" id="KW-0479">Metal-binding</keyword>
<gene>
    <name evidence="11" type="ORF">EOD42_22830</name>
</gene>
<dbReference type="GO" id="GO:0006281">
    <property type="term" value="P:DNA repair"/>
    <property type="evidence" value="ECO:0007669"/>
    <property type="project" value="UniProtKB-KW"/>
</dbReference>
<dbReference type="NCBIfam" id="TIGR03914">
    <property type="entry name" value="UDG_fam_dom"/>
    <property type="match status" value="1"/>
</dbReference>
<reference evidence="11 12" key="1">
    <citation type="submission" date="2019-01" db="EMBL/GenBank/DDBJ databases">
        <authorList>
            <person name="Chen W.-M."/>
        </authorList>
    </citation>
    <scope>NUCLEOTIDE SEQUENCE [LARGE SCALE GENOMIC DNA]</scope>
    <source>
        <strain evidence="11 12">CCP-6</strain>
    </source>
</reference>
<keyword evidence="8" id="KW-0411">Iron-sulfur</keyword>
<dbReference type="InterPro" id="IPR023875">
    <property type="entry name" value="DNA_repair_put"/>
</dbReference>
<evidence type="ECO:0000256" key="9">
    <source>
        <dbReference type="ARBA" id="ARBA00023204"/>
    </source>
</evidence>
<dbReference type="InterPro" id="IPR005273">
    <property type="entry name" value="Ura-DNA_glyco_family4"/>
</dbReference>
<evidence type="ECO:0000256" key="2">
    <source>
        <dbReference type="ARBA" id="ARBA00019403"/>
    </source>
</evidence>
<keyword evidence="3" id="KW-0004">4Fe-4S</keyword>
<dbReference type="NCBIfam" id="TIGR03915">
    <property type="entry name" value="SAM_7_link_chp"/>
    <property type="match status" value="1"/>
</dbReference>
<evidence type="ECO:0000313" key="11">
    <source>
        <dbReference type="EMBL" id="RVT91490.1"/>
    </source>
</evidence>
<keyword evidence="7" id="KW-0408">Iron</keyword>
<feature type="domain" description="Uracil-DNA glycosylase-like" evidence="10">
    <location>
        <begin position="284"/>
        <end position="444"/>
    </location>
</feature>
<dbReference type="SMART" id="SM00987">
    <property type="entry name" value="UreE_C"/>
    <property type="match status" value="1"/>
</dbReference>
<dbReference type="Proteomes" id="UP000282957">
    <property type="component" value="Unassembled WGS sequence"/>
</dbReference>
<sequence length="456" mass="51043">MRRIRLEAEDDVDGWRGAARALAAARVPAEDVVWQVGDHPTDLFAEDAPLPAGPAPRVPRRFLSIAAHAALHRQPERFSLLYRLLLRLQSQPHLLEDEADPQLRQVEQLARQVRRDSHKMHAFLRFREVPEGRFVAWHEPEHHILRANAGFFVNRFTNMKWSILTPGGSLHWDGETLLDGPPARRADAPGADPVEGAWKAYYAAIFNPARVMVDAMLKEMPKKYWRNMPETALVPELIAGARKRELGMIDTAPRRAPVSLDSLREEAMGCRRCPLWQPATRTVFGEGPPDAEIMIVGEQPGDQEDLAGRPFVGPAGQLFDRAIAEAGIDRARVYVTNSVKHFKFEPRGKRRIHARPNAGEIDACKWWVDQERRMIRPQLLIAMGATALRSLTGRPIPVGQARGTAVPLPDGGSAWVTVHPSYLLRLPPDADKDAEFARFVSDLRQARVSSFGAKGV</sequence>
<proteinExistence type="inferred from homology"/>
<dbReference type="GO" id="GO:0046872">
    <property type="term" value="F:metal ion binding"/>
    <property type="evidence" value="ECO:0007669"/>
    <property type="project" value="UniProtKB-KW"/>
</dbReference>
<dbReference type="Pfam" id="PF03167">
    <property type="entry name" value="UDG"/>
    <property type="match status" value="1"/>
</dbReference>
<accession>A0A437M1A0</accession>
<evidence type="ECO:0000256" key="5">
    <source>
        <dbReference type="ARBA" id="ARBA00022763"/>
    </source>
</evidence>
<dbReference type="RefSeq" id="WP_127789907.1">
    <property type="nucleotide sequence ID" value="NZ_SACL01000011.1"/>
</dbReference>
<dbReference type="GO" id="GO:0051539">
    <property type="term" value="F:4 iron, 4 sulfur cluster binding"/>
    <property type="evidence" value="ECO:0007669"/>
    <property type="project" value="UniProtKB-KW"/>
</dbReference>
<dbReference type="PANTHER" id="PTHR33693">
    <property type="entry name" value="TYPE-5 URACIL-DNA GLYCOSYLASE"/>
    <property type="match status" value="1"/>
</dbReference>
<dbReference type="InterPro" id="IPR005122">
    <property type="entry name" value="Uracil-DNA_glycosylase-like"/>
</dbReference>
<dbReference type="GO" id="GO:0097506">
    <property type="term" value="F:deaminated base DNA N-glycosylase activity"/>
    <property type="evidence" value="ECO:0007669"/>
    <property type="project" value="UniProtKB-ARBA"/>
</dbReference>
<dbReference type="InterPro" id="IPR036895">
    <property type="entry name" value="Uracil-DNA_glycosylase-like_sf"/>
</dbReference>
<dbReference type="EMBL" id="SACL01000011">
    <property type="protein sequence ID" value="RVT91490.1"/>
    <property type="molecule type" value="Genomic_DNA"/>
</dbReference>
<dbReference type="CDD" id="cd10030">
    <property type="entry name" value="UDG-F4_TTUDGA_SPO1dp_like"/>
    <property type="match status" value="1"/>
</dbReference>
<dbReference type="Gene3D" id="3.40.470.10">
    <property type="entry name" value="Uracil-DNA glycosylase-like domain"/>
    <property type="match status" value="1"/>
</dbReference>
<evidence type="ECO:0000256" key="4">
    <source>
        <dbReference type="ARBA" id="ARBA00022723"/>
    </source>
</evidence>
<evidence type="ECO:0000256" key="6">
    <source>
        <dbReference type="ARBA" id="ARBA00022801"/>
    </source>
</evidence>
<dbReference type="PANTHER" id="PTHR33693:SF9">
    <property type="entry name" value="TYPE-4 URACIL-DNA GLYCOSYLASE"/>
    <property type="match status" value="1"/>
</dbReference>
<dbReference type="AlphaFoldDB" id="A0A437M1A0"/>
<dbReference type="OrthoDB" id="5290748at2"/>